<evidence type="ECO:0000313" key="2">
    <source>
        <dbReference type="EMBL" id="MBR0665933.1"/>
    </source>
</evidence>
<dbReference type="Pfam" id="PF01650">
    <property type="entry name" value="Peptidase_C13"/>
    <property type="match status" value="1"/>
</dbReference>
<dbReference type="Proteomes" id="UP001196870">
    <property type="component" value="Unassembled WGS sequence"/>
</dbReference>
<keyword evidence="3" id="KW-1185">Reference proteome</keyword>
<reference evidence="3" key="1">
    <citation type="journal article" date="2021" name="Syst. Appl. Microbiol.">
        <title>Roseomonas hellenica sp. nov., isolated from roots of wild-growing Alkanna tinctoria.</title>
        <authorList>
            <person name="Rat A."/>
            <person name="Naranjo H.D."/>
            <person name="Lebbe L."/>
            <person name="Cnockaert M."/>
            <person name="Krigas N."/>
            <person name="Grigoriadou K."/>
            <person name="Maloupa E."/>
            <person name="Willems A."/>
        </authorList>
    </citation>
    <scope>NUCLEOTIDE SEQUENCE [LARGE SCALE GENOMIC DNA]</scope>
    <source>
        <strain evidence="3">LMG 31523</strain>
    </source>
</reference>
<dbReference type="PROSITE" id="PS51257">
    <property type="entry name" value="PROKAR_LIPOPROTEIN"/>
    <property type="match status" value="1"/>
</dbReference>
<name>A0ABS5F0C2_9PROT</name>
<dbReference type="InterPro" id="IPR001096">
    <property type="entry name" value="Peptidase_C13"/>
</dbReference>
<comment type="caution">
    <text evidence="2">The sequence shown here is derived from an EMBL/GenBank/DDBJ whole genome shotgun (WGS) entry which is preliminary data.</text>
</comment>
<keyword evidence="1" id="KW-0732">Signal</keyword>
<dbReference type="RefSeq" id="WP_211853608.1">
    <property type="nucleotide sequence ID" value="NZ_JAAGBB010000019.1"/>
</dbReference>
<gene>
    <name evidence="2" type="ORF">GXW71_16360</name>
</gene>
<organism evidence="2 3">
    <name type="scientific">Plastoroseomonas hellenica</name>
    <dbReference type="NCBI Taxonomy" id="2687306"/>
    <lineage>
        <taxon>Bacteria</taxon>
        <taxon>Pseudomonadati</taxon>
        <taxon>Pseudomonadota</taxon>
        <taxon>Alphaproteobacteria</taxon>
        <taxon>Acetobacterales</taxon>
        <taxon>Acetobacteraceae</taxon>
        <taxon>Plastoroseomonas</taxon>
    </lineage>
</organism>
<evidence type="ECO:0008006" key="4">
    <source>
        <dbReference type="Google" id="ProtNLM"/>
    </source>
</evidence>
<feature type="signal peptide" evidence="1">
    <location>
        <begin position="1"/>
        <end position="24"/>
    </location>
</feature>
<accession>A0ABS5F0C2</accession>
<evidence type="ECO:0000313" key="3">
    <source>
        <dbReference type="Proteomes" id="UP001196870"/>
    </source>
</evidence>
<sequence length="237" mass="24684">MRRFLLLPILILAACAATPHQPAAAPRWHTVLVAGDDSLPVWDNATQRMMTLLGPQASVRRFSDRGRGAERADPGGVLRAIAGLRPGPGEGCLVFMTMHGAPGQGLIFAPAGLGLPPALLDRALSTGCGDAPTVAILSGCYTGIYAAAPVARPNRIILTAARPDRPSFGCGAGEVLTVYDECLLQALGSDALGQAALWRKVASVTNACVSRREQALRVQPSEPQASFGDQVGSLAVR</sequence>
<dbReference type="EMBL" id="JAAGBB010000019">
    <property type="protein sequence ID" value="MBR0665933.1"/>
    <property type="molecule type" value="Genomic_DNA"/>
</dbReference>
<evidence type="ECO:0000256" key="1">
    <source>
        <dbReference type="SAM" id="SignalP"/>
    </source>
</evidence>
<protein>
    <recommendedName>
        <fullName evidence="4">Peptidase C13 family protein</fullName>
    </recommendedName>
</protein>
<proteinExistence type="predicted"/>
<feature type="chain" id="PRO_5045521243" description="Peptidase C13 family protein" evidence="1">
    <location>
        <begin position="25"/>
        <end position="237"/>
    </location>
</feature>